<evidence type="ECO:0000259" key="6">
    <source>
        <dbReference type="PROSITE" id="PS50994"/>
    </source>
</evidence>
<keyword evidence="5" id="KW-0233">DNA recombination</keyword>
<protein>
    <submittedName>
        <fullName evidence="7">Integrase, catalytic region</fullName>
    </submittedName>
</protein>
<dbReference type="NCBIfam" id="NF033563">
    <property type="entry name" value="transpos_IS30"/>
    <property type="match status" value="1"/>
</dbReference>
<comment type="similarity">
    <text evidence="2">Belongs to the transposase IS30 family.</text>
</comment>
<proteinExistence type="inferred from homology"/>
<dbReference type="InterPro" id="IPR012337">
    <property type="entry name" value="RNaseH-like_sf"/>
</dbReference>
<dbReference type="EMBL" id="CP000518">
    <property type="protein sequence ID" value="ABL93572.1"/>
    <property type="molecule type" value="Genomic_DNA"/>
</dbReference>
<dbReference type="InterPro" id="IPR053392">
    <property type="entry name" value="Transposase_IS30-like"/>
</dbReference>
<dbReference type="HOGENOM" id="CLU_035706_0_0_11"/>
<dbReference type="KEGG" id="mkm:Mkms_4381"/>
<feature type="domain" description="Integrase catalytic" evidence="6">
    <location>
        <begin position="368"/>
        <end position="522"/>
    </location>
</feature>
<dbReference type="OrthoDB" id="9803231at2"/>
<evidence type="ECO:0000256" key="5">
    <source>
        <dbReference type="ARBA" id="ARBA00023172"/>
    </source>
</evidence>
<evidence type="ECO:0000256" key="1">
    <source>
        <dbReference type="ARBA" id="ARBA00002190"/>
    </source>
</evidence>
<dbReference type="AlphaFoldDB" id="A1UL64"/>
<reference evidence="7" key="1">
    <citation type="submission" date="2006-12" db="EMBL/GenBank/DDBJ databases">
        <title>Complete sequence of chromosome of Mycobacterium sp. KMS.</title>
        <authorList>
            <consortium name="US DOE Joint Genome Institute"/>
            <person name="Copeland A."/>
            <person name="Lucas S."/>
            <person name="Lapidus A."/>
            <person name="Barry K."/>
            <person name="Detter J.C."/>
            <person name="Glavina del Rio T."/>
            <person name="Hammon N."/>
            <person name="Israni S."/>
            <person name="Dalin E."/>
            <person name="Tice H."/>
            <person name="Pitluck S."/>
            <person name="Kiss H."/>
            <person name="Brettin T."/>
            <person name="Bruce D."/>
            <person name="Han C."/>
            <person name="Tapia R."/>
            <person name="Gilna P."/>
            <person name="Schmutz J."/>
            <person name="Larimer F."/>
            <person name="Land M."/>
            <person name="Hauser L."/>
            <person name="Kyrpides N."/>
            <person name="Mikhailova N."/>
            <person name="Miller C.D."/>
            <person name="Richardson P."/>
        </authorList>
    </citation>
    <scope>NUCLEOTIDE SEQUENCE [LARGE SCALE GENOMIC DNA]</scope>
    <source>
        <strain evidence="7">KMS</strain>
    </source>
</reference>
<dbReference type="Pfam" id="PF13936">
    <property type="entry name" value="HTH_38"/>
    <property type="match status" value="1"/>
</dbReference>
<dbReference type="Gene3D" id="3.30.420.10">
    <property type="entry name" value="Ribonuclease H-like superfamily/Ribonuclease H"/>
    <property type="match status" value="1"/>
</dbReference>
<dbReference type="InterPro" id="IPR001598">
    <property type="entry name" value="Transposase_IS30_CS"/>
</dbReference>
<dbReference type="GO" id="GO:0003677">
    <property type="term" value="F:DNA binding"/>
    <property type="evidence" value="ECO:0007669"/>
    <property type="project" value="UniProtKB-KW"/>
</dbReference>
<organism evidence="7">
    <name type="scientific">Mycobacterium sp. (strain KMS)</name>
    <dbReference type="NCBI Taxonomy" id="189918"/>
    <lineage>
        <taxon>Bacteria</taxon>
        <taxon>Bacillati</taxon>
        <taxon>Actinomycetota</taxon>
        <taxon>Actinomycetes</taxon>
        <taxon>Mycobacteriales</taxon>
        <taxon>Mycobacteriaceae</taxon>
        <taxon>Mycobacterium</taxon>
    </lineage>
</organism>
<dbReference type="Pfam" id="PF00665">
    <property type="entry name" value="rve"/>
    <property type="match status" value="1"/>
</dbReference>
<dbReference type="InterPro" id="IPR001584">
    <property type="entry name" value="Integrase_cat-core"/>
</dbReference>
<dbReference type="GO" id="GO:0015074">
    <property type="term" value="P:DNA integration"/>
    <property type="evidence" value="ECO:0007669"/>
    <property type="project" value="InterPro"/>
</dbReference>
<comment type="function">
    <text evidence="1">Required for the transposition of the insertion element.</text>
</comment>
<dbReference type="InterPro" id="IPR025246">
    <property type="entry name" value="IS30-like_HTH"/>
</dbReference>
<dbReference type="GO" id="GO:0004803">
    <property type="term" value="F:transposase activity"/>
    <property type="evidence" value="ECO:0007669"/>
    <property type="project" value="InterPro"/>
</dbReference>
<dbReference type="PROSITE" id="PS01043">
    <property type="entry name" value="TRANSPOSASE_IS30"/>
    <property type="match status" value="1"/>
</dbReference>
<dbReference type="Pfam" id="PF13384">
    <property type="entry name" value="HTH_23"/>
    <property type="match status" value="1"/>
</dbReference>
<keyword evidence="3" id="KW-0815">Transposition</keyword>
<dbReference type="GO" id="GO:0006313">
    <property type="term" value="P:DNA transposition"/>
    <property type="evidence" value="ECO:0007669"/>
    <property type="project" value="InterPro"/>
</dbReference>
<keyword evidence="4" id="KW-0238">DNA-binding</keyword>
<gene>
    <name evidence="7" type="ordered locus">Mkms_4381</name>
</gene>
<dbReference type="GO" id="GO:0005829">
    <property type="term" value="C:cytosol"/>
    <property type="evidence" value="ECO:0007669"/>
    <property type="project" value="TreeGrafter"/>
</dbReference>
<dbReference type="SUPFAM" id="SSF53098">
    <property type="entry name" value="Ribonuclease H-like"/>
    <property type="match status" value="1"/>
</dbReference>
<name>A1UL64_MYCSK</name>
<sequence length="525" mass="58176">MRGCGDRVVSEDCVRFGDRLARLFKAGVPVKEAAVATGVSRDRCYAILRAIGRPVGQARGRGERADQRGVADLGVVVAVFKDTGSILQAATACGVSHSTARKLLVAEGLVTSGKIPWGKPEAKRRCLELFEQGWSTGAAAREVGVNVRTARDWRKGIRHTNNTRVHPDGRVVDYTDQTVYKQSVSNLICDDTGRPAIDDRYLSVQDRVAIADGLLGKESLRTIAGRIGKNVSTVSREIRARSIDGRYLPYHADRAAASARARPKQSKLVVNVVLRGAVEEGLSRKLSPEQISNRLRRDHPDDESMQVSHETIYQALYFQARGGLKKEVQQALRTGRTRRKPHRKEGERYQRFTDPMVMISDRPAEVDDRAVPGHWEGDLITGEKNQTAIGTLVERSTRYTMLVHLPGGHDAESVRDALIATISTLPAHLRGSLTWDQGCEMAGHKQFTMATDMAVYFCDPASPWQRGSNENTNGLLRQYFPKGTDLSIYGPEDLEHVAQELNGRPRKTLGWDTPAERLRDLLLTN</sequence>
<dbReference type="STRING" id="189918.Mkms_4381"/>
<dbReference type="PANTHER" id="PTHR10948:SF23">
    <property type="entry name" value="TRANSPOSASE INSI FOR INSERTION SEQUENCE ELEMENT IS30A-RELATED"/>
    <property type="match status" value="1"/>
</dbReference>
<dbReference type="PROSITE" id="PS50994">
    <property type="entry name" value="INTEGRASE"/>
    <property type="match status" value="1"/>
</dbReference>
<evidence type="ECO:0000256" key="2">
    <source>
        <dbReference type="ARBA" id="ARBA00006363"/>
    </source>
</evidence>
<evidence type="ECO:0000313" key="7">
    <source>
        <dbReference type="EMBL" id="ABL93572.1"/>
    </source>
</evidence>
<evidence type="ECO:0000256" key="3">
    <source>
        <dbReference type="ARBA" id="ARBA00022578"/>
    </source>
</evidence>
<evidence type="ECO:0000256" key="4">
    <source>
        <dbReference type="ARBA" id="ARBA00023125"/>
    </source>
</evidence>
<dbReference type="InterPro" id="IPR051917">
    <property type="entry name" value="Transposase-Integrase"/>
</dbReference>
<dbReference type="InterPro" id="IPR036397">
    <property type="entry name" value="RNaseH_sf"/>
</dbReference>
<accession>A1UL64</accession>
<dbReference type="PANTHER" id="PTHR10948">
    <property type="entry name" value="TRANSPOSASE"/>
    <property type="match status" value="1"/>
</dbReference>